<protein>
    <submittedName>
        <fullName evidence="2">Uncharacterized protein</fullName>
    </submittedName>
</protein>
<proteinExistence type="predicted"/>
<keyword evidence="3" id="KW-1185">Reference proteome</keyword>
<feature type="compositionally biased region" description="Polar residues" evidence="1">
    <location>
        <begin position="315"/>
        <end position="324"/>
    </location>
</feature>
<evidence type="ECO:0000256" key="1">
    <source>
        <dbReference type="SAM" id="MobiDB-lite"/>
    </source>
</evidence>
<feature type="region of interest" description="Disordered" evidence="1">
    <location>
        <begin position="248"/>
        <end position="337"/>
    </location>
</feature>
<evidence type="ECO:0000313" key="2">
    <source>
        <dbReference type="EMBL" id="KAJ7764425.1"/>
    </source>
</evidence>
<dbReference type="Proteomes" id="UP001215598">
    <property type="component" value="Unassembled WGS sequence"/>
</dbReference>
<dbReference type="EMBL" id="JARKIB010000028">
    <property type="protein sequence ID" value="KAJ7764425.1"/>
    <property type="molecule type" value="Genomic_DNA"/>
</dbReference>
<name>A0AAD7NKL9_9AGAR</name>
<evidence type="ECO:0000313" key="3">
    <source>
        <dbReference type="Proteomes" id="UP001215598"/>
    </source>
</evidence>
<organism evidence="2 3">
    <name type="scientific">Mycena metata</name>
    <dbReference type="NCBI Taxonomy" id="1033252"/>
    <lineage>
        <taxon>Eukaryota</taxon>
        <taxon>Fungi</taxon>
        <taxon>Dikarya</taxon>
        <taxon>Basidiomycota</taxon>
        <taxon>Agaricomycotina</taxon>
        <taxon>Agaricomycetes</taxon>
        <taxon>Agaricomycetidae</taxon>
        <taxon>Agaricales</taxon>
        <taxon>Marasmiineae</taxon>
        <taxon>Mycenaceae</taxon>
        <taxon>Mycena</taxon>
    </lineage>
</organism>
<sequence>MDDIPSTPPPSYSPPASHSLVTIVAPIPPTIPRPLYLAPAYTYHGLPFGLLPLDIQSFLTSHGLGDADNNTYSTESVASLRLWLTDQLVNNVRSVCEAIAHATVRYNLLRTMYPASDPALCLLVHLVHQTFLPMLDGHMATHLALADALVWADVAAREGGPDALTTEEALHYRWLQTQPSIELVATHLVELYEWSATMWMMGWRSDGSTTYLQAQIQPAPVVDDTASPELEGLEGEPSVFELELAPAPAEAELPRPDTPEFTTAPLPVEAPPSRPTTPQSSISPPQTPLQSPRSLRRVGSPPARLSPPQCIPRTHSFSALQSPTKPKPGAGKGRYASLSLGRTLPPWWDAAWKPKMGAVA</sequence>
<accession>A0AAD7NKL9</accession>
<comment type="caution">
    <text evidence="2">The sequence shown here is derived from an EMBL/GenBank/DDBJ whole genome shotgun (WGS) entry which is preliminary data.</text>
</comment>
<gene>
    <name evidence="2" type="ORF">B0H16DRAFT_1718348</name>
</gene>
<feature type="compositionally biased region" description="Low complexity" evidence="1">
    <location>
        <begin position="276"/>
        <end position="292"/>
    </location>
</feature>
<dbReference type="AlphaFoldDB" id="A0AAD7NKL9"/>
<reference evidence="2" key="1">
    <citation type="submission" date="2023-03" db="EMBL/GenBank/DDBJ databases">
        <title>Massive genome expansion in bonnet fungi (Mycena s.s.) driven by repeated elements and novel gene families across ecological guilds.</title>
        <authorList>
            <consortium name="Lawrence Berkeley National Laboratory"/>
            <person name="Harder C.B."/>
            <person name="Miyauchi S."/>
            <person name="Viragh M."/>
            <person name="Kuo A."/>
            <person name="Thoen E."/>
            <person name="Andreopoulos B."/>
            <person name="Lu D."/>
            <person name="Skrede I."/>
            <person name="Drula E."/>
            <person name="Henrissat B."/>
            <person name="Morin E."/>
            <person name="Kohler A."/>
            <person name="Barry K."/>
            <person name="LaButti K."/>
            <person name="Morin E."/>
            <person name="Salamov A."/>
            <person name="Lipzen A."/>
            <person name="Mereny Z."/>
            <person name="Hegedus B."/>
            <person name="Baldrian P."/>
            <person name="Stursova M."/>
            <person name="Weitz H."/>
            <person name="Taylor A."/>
            <person name="Grigoriev I.V."/>
            <person name="Nagy L.G."/>
            <person name="Martin F."/>
            <person name="Kauserud H."/>
        </authorList>
    </citation>
    <scope>NUCLEOTIDE SEQUENCE</scope>
    <source>
        <strain evidence="2">CBHHK182m</strain>
    </source>
</reference>